<evidence type="ECO:0000313" key="2">
    <source>
        <dbReference type="EMBL" id="CDF38412.1"/>
    </source>
</evidence>
<gene>
    <name evidence="2" type="ORF">CHC_T00006147001</name>
</gene>
<organism evidence="2 3">
    <name type="scientific">Chondrus crispus</name>
    <name type="common">Carrageen Irish moss</name>
    <name type="synonym">Polymorpha crispa</name>
    <dbReference type="NCBI Taxonomy" id="2769"/>
    <lineage>
        <taxon>Eukaryota</taxon>
        <taxon>Rhodophyta</taxon>
        <taxon>Florideophyceae</taxon>
        <taxon>Rhodymeniophycidae</taxon>
        <taxon>Gigartinales</taxon>
        <taxon>Gigartinaceae</taxon>
        <taxon>Chondrus</taxon>
    </lineage>
</organism>
<accession>R7QIS4</accession>
<dbReference type="RefSeq" id="XP_005718305.1">
    <property type="nucleotide sequence ID" value="XM_005718248.1"/>
</dbReference>
<proteinExistence type="predicted"/>
<name>R7QIS4_CHOCR</name>
<dbReference type="GeneID" id="17326021"/>
<reference evidence="3" key="1">
    <citation type="journal article" date="2013" name="Proc. Natl. Acad. Sci. U.S.A.">
        <title>Genome structure and metabolic features in the red seaweed Chondrus crispus shed light on evolution of the Archaeplastida.</title>
        <authorList>
            <person name="Collen J."/>
            <person name="Porcel B."/>
            <person name="Carre W."/>
            <person name="Ball S.G."/>
            <person name="Chaparro C."/>
            <person name="Tonon T."/>
            <person name="Barbeyron T."/>
            <person name="Michel G."/>
            <person name="Noel B."/>
            <person name="Valentin K."/>
            <person name="Elias M."/>
            <person name="Artiguenave F."/>
            <person name="Arun A."/>
            <person name="Aury J.M."/>
            <person name="Barbosa-Neto J.F."/>
            <person name="Bothwell J.H."/>
            <person name="Bouget F.Y."/>
            <person name="Brillet L."/>
            <person name="Cabello-Hurtado F."/>
            <person name="Capella-Gutierrez S."/>
            <person name="Charrier B."/>
            <person name="Cladiere L."/>
            <person name="Cock J.M."/>
            <person name="Coelho S.M."/>
            <person name="Colleoni C."/>
            <person name="Czjzek M."/>
            <person name="Da Silva C."/>
            <person name="Delage L."/>
            <person name="Denoeud F."/>
            <person name="Deschamps P."/>
            <person name="Dittami S.M."/>
            <person name="Gabaldon T."/>
            <person name="Gachon C.M."/>
            <person name="Groisillier A."/>
            <person name="Herve C."/>
            <person name="Jabbari K."/>
            <person name="Katinka M."/>
            <person name="Kloareg B."/>
            <person name="Kowalczyk N."/>
            <person name="Labadie K."/>
            <person name="Leblanc C."/>
            <person name="Lopez P.J."/>
            <person name="McLachlan D.H."/>
            <person name="Meslet-Cladiere L."/>
            <person name="Moustafa A."/>
            <person name="Nehr Z."/>
            <person name="Nyvall Collen P."/>
            <person name="Panaud O."/>
            <person name="Partensky F."/>
            <person name="Poulain J."/>
            <person name="Rensing S.A."/>
            <person name="Rousvoal S."/>
            <person name="Samson G."/>
            <person name="Symeonidi A."/>
            <person name="Weissenbach J."/>
            <person name="Zambounis A."/>
            <person name="Wincker P."/>
            <person name="Boyen C."/>
        </authorList>
    </citation>
    <scope>NUCLEOTIDE SEQUENCE [LARGE SCALE GENOMIC DNA]</scope>
    <source>
        <strain evidence="3">cv. Stackhouse</strain>
    </source>
</reference>
<keyword evidence="3" id="KW-1185">Reference proteome</keyword>
<evidence type="ECO:0000256" key="1">
    <source>
        <dbReference type="SAM" id="MobiDB-lite"/>
    </source>
</evidence>
<feature type="region of interest" description="Disordered" evidence="1">
    <location>
        <begin position="1"/>
        <end position="61"/>
    </location>
</feature>
<dbReference type="Proteomes" id="UP000012073">
    <property type="component" value="Unassembled WGS sequence"/>
</dbReference>
<dbReference type="AlphaFoldDB" id="R7QIS4"/>
<dbReference type="KEGG" id="ccp:CHC_T00006147001"/>
<dbReference type="Gramene" id="CDF38412">
    <property type="protein sequence ID" value="CDF38412"/>
    <property type="gene ID" value="CHC_T00006147001"/>
</dbReference>
<evidence type="ECO:0000313" key="3">
    <source>
        <dbReference type="Proteomes" id="UP000012073"/>
    </source>
</evidence>
<dbReference type="EMBL" id="HG001932">
    <property type="protein sequence ID" value="CDF38412.1"/>
    <property type="molecule type" value="Genomic_DNA"/>
</dbReference>
<protein>
    <submittedName>
        <fullName evidence="2">Uncharacterized protein</fullName>
    </submittedName>
</protein>
<feature type="compositionally biased region" description="Basic and acidic residues" evidence="1">
    <location>
        <begin position="26"/>
        <end position="61"/>
    </location>
</feature>
<sequence length="61" mass="6896">MTDMGKSNAGGQNVREDGVTALDFCGTRERREPERKQDSGEERGRGLTDDGRPRPRYEELL</sequence>